<keyword evidence="6" id="KW-1185">Reference proteome</keyword>
<dbReference type="SMART" id="SM00743">
    <property type="entry name" value="Agenet"/>
    <property type="match status" value="2"/>
</dbReference>
<organism evidence="5 6">
    <name type="scientific">Eragrostis curvula</name>
    <name type="common">weeping love grass</name>
    <dbReference type="NCBI Taxonomy" id="38414"/>
    <lineage>
        <taxon>Eukaryota</taxon>
        <taxon>Viridiplantae</taxon>
        <taxon>Streptophyta</taxon>
        <taxon>Embryophyta</taxon>
        <taxon>Tracheophyta</taxon>
        <taxon>Spermatophyta</taxon>
        <taxon>Magnoliopsida</taxon>
        <taxon>Liliopsida</taxon>
        <taxon>Poales</taxon>
        <taxon>Poaceae</taxon>
        <taxon>PACMAD clade</taxon>
        <taxon>Chloridoideae</taxon>
        <taxon>Eragrostideae</taxon>
        <taxon>Eragrostidinae</taxon>
        <taxon>Eragrostis</taxon>
    </lineage>
</organism>
<evidence type="ECO:0000259" key="4">
    <source>
        <dbReference type="PROSITE" id="PS51138"/>
    </source>
</evidence>
<dbReference type="GO" id="GO:0050832">
    <property type="term" value="P:defense response to fungus"/>
    <property type="evidence" value="ECO:0007669"/>
    <property type="project" value="InterPro"/>
</dbReference>
<dbReference type="EMBL" id="RWGY01000009">
    <property type="protein sequence ID" value="TVU34584.1"/>
    <property type="molecule type" value="Genomic_DNA"/>
</dbReference>
<sequence>MRIRKGSQVEVWTQEAGSPVGAWRGGEVQWGNGHSYILRWHDGGPDSGRISRKSVRPRPPPAPVPTDLDAGDMVEVFDEEDCLWKCAEVQRAPVEGGRQFRVKVVGAPKVLTVAPNRLRVRQVLREDDVWVVLHKDNQIAGVSATPLRVNGNGNGGHPYKPVTPGFNPMKQKRPPSMFDAEAIPNGQRFDNTSKKLCVREEPKLEIEVIDVPTNVCLNKQDEIGSSSEDCDVVGTGSNSHDDNNQQPPQHHADDDDSESVSSSDASSNSDSSSSNSDDSRTRSDDAGDRAAAAPASVPHDDDQKAGLLQKFPKKEHRDDDIVVSCGSWGRPPLNDEKAVVQEQIHRLELEAYTALTRAFHATGDALSWEKADLLTDLRTHLNISNDEHLQVINAVMNRKGRRYGRPGNF</sequence>
<evidence type="ECO:0000313" key="5">
    <source>
        <dbReference type="EMBL" id="TVU34584.1"/>
    </source>
</evidence>
<dbReference type="Gene3D" id="1.10.1240.40">
    <property type="entry name" value="ENT domain"/>
    <property type="match status" value="1"/>
</dbReference>
<dbReference type="InterPro" id="IPR036142">
    <property type="entry name" value="ENT_dom-like_sf"/>
</dbReference>
<dbReference type="AlphaFoldDB" id="A0A5J9VGR4"/>
<dbReference type="InterPro" id="IPR033485">
    <property type="entry name" value="EMSY-LIKE_plant"/>
</dbReference>
<feature type="compositionally biased region" description="Basic and acidic residues" evidence="3">
    <location>
        <begin position="277"/>
        <end position="288"/>
    </location>
</feature>
<dbReference type="PANTHER" id="PTHR33432">
    <property type="entry name" value="PROTEIN EMSY-LIKE 4"/>
    <property type="match status" value="1"/>
</dbReference>
<dbReference type="InterPro" id="IPR005491">
    <property type="entry name" value="ENT_dom"/>
</dbReference>
<dbReference type="InterPro" id="IPR014002">
    <property type="entry name" value="Agenet_dom_plant"/>
</dbReference>
<dbReference type="InterPro" id="IPR008395">
    <property type="entry name" value="Agenet-like_dom"/>
</dbReference>
<reference evidence="5 6" key="1">
    <citation type="journal article" date="2019" name="Sci. Rep.">
        <title>A high-quality genome of Eragrostis curvula grass provides insights into Poaceae evolution and supports new strategies to enhance forage quality.</title>
        <authorList>
            <person name="Carballo J."/>
            <person name="Santos B.A.C.M."/>
            <person name="Zappacosta D."/>
            <person name="Garbus I."/>
            <person name="Selva J.P."/>
            <person name="Gallo C.A."/>
            <person name="Diaz A."/>
            <person name="Albertini E."/>
            <person name="Caccamo M."/>
            <person name="Echenique V."/>
        </authorList>
    </citation>
    <scope>NUCLEOTIDE SEQUENCE [LARGE SCALE GENOMIC DNA]</scope>
    <source>
        <strain evidence="6">cv. Victoria</strain>
        <tissue evidence="5">Leaf</tissue>
    </source>
</reference>
<feature type="domain" description="ENT" evidence="4">
    <location>
        <begin position="340"/>
        <end position="409"/>
    </location>
</feature>
<comment type="subcellular location">
    <subcellularLocation>
        <location evidence="1">Nucleus</location>
    </subcellularLocation>
</comment>
<dbReference type="Gramene" id="TVU34584">
    <property type="protein sequence ID" value="TVU34584"/>
    <property type="gene ID" value="EJB05_16421"/>
</dbReference>
<accession>A0A5J9VGR4</accession>
<dbReference type="Pfam" id="PF05641">
    <property type="entry name" value="Agenet"/>
    <property type="match status" value="1"/>
</dbReference>
<evidence type="ECO:0000256" key="1">
    <source>
        <dbReference type="ARBA" id="ARBA00004123"/>
    </source>
</evidence>
<dbReference type="OrthoDB" id="663550at2759"/>
<evidence type="ECO:0000256" key="2">
    <source>
        <dbReference type="ARBA" id="ARBA00023242"/>
    </source>
</evidence>
<evidence type="ECO:0000313" key="6">
    <source>
        <dbReference type="Proteomes" id="UP000324897"/>
    </source>
</evidence>
<keyword evidence="2" id="KW-0539">Nucleus</keyword>
<dbReference type="SMART" id="SM01191">
    <property type="entry name" value="ENT"/>
    <property type="match status" value="1"/>
</dbReference>
<feature type="region of interest" description="Disordered" evidence="3">
    <location>
        <begin position="42"/>
        <end position="69"/>
    </location>
</feature>
<dbReference type="PANTHER" id="PTHR33432:SF35">
    <property type="entry name" value="OS01G0611200 PROTEIN"/>
    <property type="match status" value="1"/>
</dbReference>
<dbReference type="PROSITE" id="PS51138">
    <property type="entry name" value="ENT"/>
    <property type="match status" value="1"/>
</dbReference>
<name>A0A5J9VGR4_9POAL</name>
<feature type="compositionally biased region" description="Low complexity" evidence="3">
    <location>
        <begin position="259"/>
        <end position="276"/>
    </location>
</feature>
<gene>
    <name evidence="5" type="ORF">EJB05_16421</name>
</gene>
<dbReference type="SUPFAM" id="SSF158639">
    <property type="entry name" value="ENT-like"/>
    <property type="match status" value="1"/>
</dbReference>
<proteinExistence type="predicted"/>
<evidence type="ECO:0000256" key="3">
    <source>
        <dbReference type="SAM" id="MobiDB-lite"/>
    </source>
</evidence>
<feature type="region of interest" description="Disordered" evidence="3">
    <location>
        <begin position="224"/>
        <end position="304"/>
    </location>
</feature>
<comment type="caution">
    <text evidence="5">The sequence shown here is derived from an EMBL/GenBank/DDBJ whole genome shotgun (WGS) entry which is preliminary data.</text>
</comment>
<dbReference type="GO" id="GO:0005634">
    <property type="term" value="C:nucleus"/>
    <property type="evidence" value="ECO:0007669"/>
    <property type="project" value="UniProtKB-SubCell"/>
</dbReference>
<dbReference type="Proteomes" id="UP000324897">
    <property type="component" value="Unassembled WGS sequence"/>
</dbReference>
<protein>
    <recommendedName>
        <fullName evidence="4">ENT domain-containing protein</fullName>
    </recommendedName>
</protein>
<dbReference type="Pfam" id="PF03735">
    <property type="entry name" value="ENT"/>
    <property type="match status" value="1"/>
</dbReference>